<protein>
    <recommendedName>
        <fullName evidence="2">BRCT domain-containing protein</fullName>
    </recommendedName>
</protein>
<dbReference type="InterPro" id="IPR036420">
    <property type="entry name" value="BRCT_dom_sf"/>
</dbReference>
<organism evidence="3 4">
    <name type="scientific">Stereocaulon virgatum</name>
    <dbReference type="NCBI Taxonomy" id="373712"/>
    <lineage>
        <taxon>Eukaryota</taxon>
        <taxon>Fungi</taxon>
        <taxon>Dikarya</taxon>
        <taxon>Ascomycota</taxon>
        <taxon>Pezizomycotina</taxon>
        <taxon>Lecanoromycetes</taxon>
        <taxon>OSLEUM clade</taxon>
        <taxon>Lecanoromycetidae</taxon>
        <taxon>Lecanorales</taxon>
        <taxon>Lecanorineae</taxon>
        <taxon>Stereocaulaceae</taxon>
        <taxon>Stereocaulon</taxon>
    </lineage>
</organism>
<evidence type="ECO:0000256" key="1">
    <source>
        <dbReference type="SAM" id="MobiDB-lite"/>
    </source>
</evidence>
<comment type="caution">
    <text evidence="3">The sequence shown here is derived from an EMBL/GenBank/DDBJ whole genome shotgun (WGS) entry which is preliminary data.</text>
</comment>
<dbReference type="InterPro" id="IPR001357">
    <property type="entry name" value="BRCT_dom"/>
</dbReference>
<proteinExistence type="predicted"/>
<dbReference type="Proteomes" id="UP001590950">
    <property type="component" value="Unassembled WGS sequence"/>
</dbReference>
<sequence>MPPLHPHIPPAPEPKRKTFDPYNSSATGHQRADNRLAGSTSWRQSRTFKLGHQFRAGEGGGERIFDTVGAGNPLFGKDGRKENGNWEVGAPGLREEGWRDVGVMIVEGAKEEKERREREKREREVELPETKQPSTAIREGVVLLPSEKVQRGIFTGLTIYINGSTAPTISDHKLKRLLCEQGANISIALGRRTVTHVILGRPNSAQGGGGAGGGLSGSKIQKEITRVGGKGVKFVGVDWVLESIKTGKRQPEARFEALSIAPKGVKSVYSILKKESTPSSTGSTAQGKGKEAK</sequence>
<feature type="domain" description="BRCT" evidence="2">
    <location>
        <begin position="149"/>
        <end position="257"/>
    </location>
</feature>
<gene>
    <name evidence="3" type="ORF">N7G274_002840</name>
</gene>
<dbReference type="SMART" id="SM00292">
    <property type="entry name" value="BRCT"/>
    <property type="match status" value="1"/>
</dbReference>
<feature type="region of interest" description="Disordered" evidence="1">
    <location>
        <begin position="1"/>
        <end position="45"/>
    </location>
</feature>
<evidence type="ECO:0000259" key="2">
    <source>
        <dbReference type="PROSITE" id="PS50172"/>
    </source>
</evidence>
<reference evidence="3 4" key="1">
    <citation type="submission" date="2024-09" db="EMBL/GenBank/DDBJ databases">
        <title>Rethinking Asexuality: The Enigmatic Case of Functional Sexual Genes in Lepraria (Stereocaulaceae).</title>
        <authorList>
            <person name="Doellman M."/>
            <person name="Sun Y."/>
            <person name="Barcenas-Pena A."/>
            <person name="Lumbsch H.T."/>
            <person name="Grewe F."/>
        </authorList>
    </citation>
    <scope>NUCLEOTIDE SEQUENCE [LARGE SCALE GENOMIC DNA]</scope>
    <source>
        <strain evidence="3 4">Mercado 3170</strain>
    </source>
</reference>
<dbReference type="Pfam" id="PF00533">
    <property type="entry name" value="BRCT"/>
    <property type="match status" value="1"/>
</dbReference>
<dbReference type="Gene3D" id="3.40.50.10190">
    <property type="entry name" value="BRCT domain"/>
    <property type="match status" value="1"/>
</dbReference>
<feature type="region of interest" description="Disordered" evidence="1">
    <location>
        <begin position="272"/>
        <end position="293"/>
    </location>
</feature>
<keyword evidence="4" id="KW-1185">Reference proteome</keyword>
<feature type="region of interest" description="Disordered" evidence="1">
    <location>
        <begin position="111"/>
        <end position="132"/>
    </location>
</feature>
<feature type="compositionally biased region" description="Pro residues" evidence="1">
    <location>
        <begin position="1"/>
        <end position="12"/>
    </location>
</feature>
<dbReference type="EMBL" id="JBEFKJ010000008">
    <property type="protein sequence ID" value="KAL2045065.1"/>
    <property type="molecule type" value="Genomic_DNA"/>
</dbReference>
<name>A0ABR4AH41_9LECA</name>
<dbReference type="PROSITE" id="PS50172">
    <property type="entry name" value="BRCT"/>
    <property type="match status" value="1"/>
</dbReference>
<feature type="compositionally biased region" description="Basic and acidic residues" evidence="1">
    <location>
        <begin position="111"/>
        <end position="129"/>
    </location>
</feature>
<evidence type="ECO:0000313" key="3">
    <source>
        <dbReference type="EMBL" id="KAL2045065.1"/>
    </source>
</evidence>
<dbReference type="SUPFAM" id="SSF52113">
    <property type="entry name" value="BRCT domain"/>
    <property type="match status" value="1"/>
</dbReference>
<accession>A0ABR4AH41</accession>
<feature type="compositionally biased region" description="Polar residues" evidence="1">
    <location>
        <begin position="277"/>
        <end position="286"/>
    </location>
</feature>
<evidence type="ECO:0000313" key="4">
    <source>
        <dbReference type="Proteomes" id="UP001590950"/>
    </source>
</evidence>